<dbReference type="RefSeq" id="WP_012696819.1">
    <property type="nucleotide sequence ID" value="NZ_CP022115.1"/>
</dbReference>
<dbReference type="OMA" id="WQIRSFW"/>
<organism evidence="1 2">
    <name type="scientific">Laribacter hongkongensis</name>
    <dbReference type="NCBI Taxonomy" id="168471"/>
    <lineage>
        <taxon>Bacteria</taxon>
        <taxon>Pseudomonadati</taxon>
        <taxon>Pseudomonadota</taxon>
        <taxon>Betaproteobacteria</taxon>
        <taxon>Neisseriales</taxon>
        <taxon>Aquaspirillaceae</taxon>
        <taxon>Laribacter</taxon>
    </lineage>
</organism>
<keyword evidence="1" id="KW-0472">Membrane</keyword>
<protein>
    <submittedName>
        <fullName evidence="1">Putative transmembrane protein</fullName>
    </submittedName>
</protein>
<gene>
    <name evidence="1" type="ORF">LHGZ1_1617</name>
</gene>
<reference evidence="2" key="1">
    <citation type="submission" date="2017-06" db="EMBL/GenBank/DDBJ databases">
        <title>Whole genome sequence of Laribacter hongkongensis LHGZ1.</title>
        <authorList>
            <person name="Chen D."/>
            <person name="Wu H."/>
            <person name="Chen J."/>
        </authorList>
    </citation>
    <scope>NUCLEOTIDE SEQUENCE [LARGE SCALE GENOMIC DNA]</scope>
    <source>
        <strain evidence="2">LHGZ1</strain>
    </source>
</reference>
<keyword evidence="1" id="KW-0812">Transmembrane</keyword>
<evidence type="ECO:0000313" key="1">
    <source>
        <dbReference type="EMBL" id="ASJ24448.1"/>
    </source>
</evidence>
<dbReference type="OrthoDB" id="5405464at2"/>
<dbReference type="Proteomes" id="UP000197424">
    <property type="component" value="Chromosome"/>
</dbReference>
<accession>A0A248LI67</accession>
<sequence length="114" mass="13116">MYEPVVRPAGPQLKTLTLVVYGLQALSLLTVITLLVGVIVNYVKLDDVRGTLYESHFRWQIRTFWWSCVWGLLSALTWWIFGLGFLIGGVAFVWFIYRVVRGFLNLNDGKSMPF</sequence>
<dbReference type="EMBL" id="CP022115">
    <property type="protein sequence ID" value="ASJ24448.1"/>
    <property type="molecule type" value="Genomic_DNA"/>
</dbReference>
<evidence type="ECO:0000313" key="2">
    <source>
        <dbReference type="Proteomes" id="UP000197424"/>
    </source>
</evidence>
<proteinExistence type="predicted"/>
<name>A0A248LI67_9NEIS</name>
<dbReference type="AlphaFoldDB" id="A0A248LI67"/>